<dbReference type="AlphaFoldDB" id="A0A8H7MH64"/>
<evidence type="ECO:0000256" key="1">
    <source>
        <dbReference type="SAM" id="SignalP"/>
    </source>
</evidence>
<keyword evidence="4" id="KW-1185">Reference proteome</keyword>
<dbReference type="OrthoDB" id="4177994at2759"/>
<comment type="caution">
    <text evidence="3">The sequence shown here is derived from an EMBL/GenBank/DDBJ whole genome shotgun (WGS) entry which is preliminary data.</text>
</comment>
<organism evidence="3 4">
    <name type="scientific">Ascochyta lentis</name>
    <dbReference type="NCBI Taxonomy" id="205686"/>
    <lineage>
        <taxon>Eukaryota</taxon>
        <taxon>Fungi</taxon>
        <taxon>Dikarya</taxon>
        <taxon>Ascomycota</taxon>
        <taxon>Pezizomycotina</taxon>
        <taxon>Dothideomycetes</taxon>
        <taxon>Pleosporomycetidae</taxon>
        <taxon>Pleosporales</taxon>
        <taxon>Pleosporineae</taxon>
        <taxon>Didymellaceae</taxon>
        <taxon>Ascochyta</taxon>
    </lineage>
</organism>
<dbReference type="Pfam" id="PF09044">
    <property type="entry name" value="Kp4"/>
    <property type="match status" value="1"/>
</dbReference>
<dbReference type="Gene3D" id="3.30.430.10">
    <property type="entry name" value="Killer Toxin P4, subunit A"/>
    <property type="match status" value="1"/>
</dbReference>
<proteinExistence type="predicted"/>
<feature type="domain" description="Killer toxin Kp4" evidence="2">
    <location>
        <begin position="45"/>
        <end position="164"/>
    </location>
</feature>
<dbReference type="SUPFAM" id="SSF55221">
    <property type="entry name" value="Yeast killer toxins"/>
    <property type="match status" value="1"/>
</dbReference>
<reference evidence="3" key="1">
    <citation type="submission" date="2018-12" db="EMBL/GenBank/DDBJ databases">
        <authorList>
            <person name="Syme R.A."/>
            <person name="Farfan-Caceres L."/>
            <person name="Lichtenzveig J."/>
        </authorList>
    </citation>
    <scope>NUCLEOTIDE SEQUENCE</scope>
    <source>
        <strain evidence="3">Al4</strain>
    </source>
</reference>
<evidence type="ECO:0000259" key="2">
    <source>
        <dbReference type="Pfam" id="PF09044"/>
    </source>
</evidence>
<keyword evidence="1" id="KW-0732">Signal</keyword>
<protein>
    <recommendedName>
        <fullName evidence="2">Killer toxin Kp4 domain-containing protein</fullName>
    </recommendedName>
</protein>
<dbReference type="GO" id="GO:0005576">
    <property type="term" value="C:extracellular region"/>
    <property type="evidence" value="ECO:0007669"/>
    <property type="project" value="InterPro"/>
</dbReference>
<reference evidence="3" key="2">
    <citation type="submission" date="2020-09" db="EMBL/GenBank/DDBJ databases">
        <title>Reference genome assembly for Australian Ascochyta lentis isolate Al4.</title>
        <authorList>
            <person name="Lee R.C."/>
            <person name="Farfan-Caceres L.M."/>
            <person name="Debler J.W."/>
            <person name="Williams A.H."/>
            <person name="Henares B.M."/>
        </authorList>
    </citation>
    <scope>NUCLEOTIDE SEQUENCE</scope>
    <source>
        <strain evidence="3">Al4</strain>
    </source>
</reference>
<gene>
    <name evidence="3" type="ORF">EKO04_008804</name>
</gene>
<dbReference type="EMBL" id="RZGK01000016">
    <property type="protein sequence ID" value="KAF9693112.1"/>
    <property type="molecule type" value="Genomic_DNA"/>
</dbReference>
<sequence>MKISIASFLAFAILMATLIIAAPSGNAHSTTMSLRAKDPNSVDVLLGLNCRGSTGCGVICDAQITTIRDYVNKIGDNDEYGNGDQIACQMCPHCSTPEQTPDCPFPIDMGICVFAQNMKKDETIKGKDVKEKVARLVQHGCKKCGSCPVHPGNDGKSGEVTINYTINGCGEGKCPYSKEEMRKMEEYRVAE</sequence>
<feature type="chain" id="PRO_5034477657" description="Killer toxin Kp4 domain-containing protein" evidence="1">
    <location>
        <begin position="28"/>
        <end position="191"/>
    </location>
</feature>
<feature type="signal peptide" evidence="1">
    <location>
        <begin position="1"/>
        <end position="27"/>
    </location>
</feature>
<accession>A0A8H7MH64</accession>
<dbReference type="InterPro" id="IPR015131">
    <property type="entry name" value="Killer_tox_Kp4"/>
</dbReference>
<dbReference type="Proteomes" id="UP000651452">
    <property type="component" value="Unassembled WGS sequence"/>
</dbReference>
<name>A0A8H7MH64_9PLEO</name>
<evidence type="ECO:0000313" key="3">
    <source>
        <dbReference type="EMBL" id="KAF9693112.1"/>
    </source>
</evidence>
<dbReference type="InterPro" id="IPR011329">
    <property type="entry name" value="Killer_tox_Kp4/SMK"/>
</dbReference>
<evidence type="ECO:0000313" key="4">
    <source>
        <dbReference type="Proteomes" id="UP000651452"/>
    </source>
</evidence>